<evidence type="ECO:0000256" key="5">
    <source>
        <dbReference type="ARBA" id="ARBA00022919"/>
    </source>
</evidence>
<dbReference type="EMBL" id="BLXT01005060">
    <property type="protein sequence ID" value="GFO19229.1"/>
    <property type="molecule type" value="Genomic_DNA"/>
</dbReference>
<evidence type="ECO:0000313" key="16">
    <source>
        <dbReference type="EMBL" id="GFO19229.1"/>
    </source>
</evidence>
<dbReference type="Proteomes" id="UP000735302">
    <property type="component" value="Unassembled WGS sequence"/>
</dbReference>
<evidence type="ECO:0000256" key="10">
    <source>
        <dbReference type="ARBA" id="ARBA00023295"/>
    </source>
</evidence>
<evidence type="ECO:0000256" key="7">
    <source>
        <dbReference type="ARBA" id="ARBA00023098"/>
    </source>
</evidence>
<dbReference type="EC" id="3.2.1.46" evidence="2"/>
<evidence type="ECO:0000256" key="1">
    <source>
        <dbReference type="ARBA" id="ARBA00005637"/>
    </source>
</evidence>
<dbReference type="InterPro" id="IPR013785">
    <property type="entry name" value="Aldolase_TIM"/>
</dbReference>
<keyword evidence="17" id="KW-1185">Reference proteome</keyword>
<sequence>MEFQVVKRSKSFASFVPQLLGLYFIAFCNASIKDLNVDLQLHRGQKTLAVNDAISIIIDDTQGLGRRFEGIGALSGGGATSKLLVNYEKKLRDQILDYLFKPNFGASLQILKVEIGGDVQSTDGSEASHMHNSWDENYSRGYEWWIMKEAKQRNPDIKLYGLPWGFPGWLGQGTFSPYTNPEVTADYVIRWIHGAKTVHNLTIDYVGIWNEYKYNITYIKTLRKMLDLRGFEKTMVIGTDAYWGVIPDLIKDKSLADAIYAVGSHYPGTNSPLDAQKLGKPLWASEDYSTFNDEIGGGCWARLLNQNYVNGLLTATLSWNLIGSYYDHLPYFSSGLMTAAQPWSGHYNVSTPIWVSAHTTQFVSIGWKYFMHGSGVGKLPRGGSYVSLTNKAKNQLTIVIETMTHNHSKCVRPPLPPYEVSPQNITIVLKGSFTSISRLNVWYSKLGFDGAEDQMFQRKEPLEFENGQATVSLGLDEIFTLTTITSGNKGSYPKPPEPKPFPLPYSDNFEGHHVSEDPYNLTPQAGCFEIVKSQDASHGLVVRQTVLNAPIESCPWSLTFPIAIIGNYNWTDIAVEVDFEIPTVNGTKGVFVAARVDRGSCPTRSAQGIFFSVFPKTDKFVVSNDLAQTMILKQGHLEIDISTGWHKLSVTISGGKASGHIDSKKIFTVDMPRKPQNGWAAIGTDGFGYADFDNLRITNP</sequence>
<keyword evidence="6" id="KW-0442">Lipid degradation</keyword>
<evidence type="ECO:0000259" key="14">
    <source>
        <dbReference type="Pfam" id="PF17387"/>
    </source>
</evidence>
<dbReference type="InterPro" id="IPR035394">
    <property type="entry name" value="Glyco_hydro_59_dom"/>
</dbReference>
<organism evidence="16 17">
    <name type="scientific">Plakobranchus ocellatus</name>
    <dbReference type="NCBI Taxonomy" id="259542"/>
    <lineage>
        <taxon>Eukaryota</taxon>
        <taxon>Metazoa</taxon>
        <taxon>Spiralia</taxon>
        <taxon>Lophotrochozoa</taxon>
        <taxon>Mollusca</taxon>
        <taxon>Gastropoda</taxon>
        <taxon>Heterobranchia</taxon>
        <taxon>Euthyneura</taxon>
        <taxon>Panpulmonata</taxon>
        <taxon>Sacoglossa</taxon>
        <taxon>Placobranchoidea</taxon>
        <taxon>Plakobranchidae</taxon>
        <taxon>Plakobranchus</taxon>
    </lineage>
</organism>
<keyword evidence="3" id="KW-0732">Signal</keyword>
<comment type="caution">
    <text evidence="16">The sequence shown here is derived from an EMBL/GenBank/DDBJ whole genome shotgun (WGS) entry which is preliminary data.</text>
</comment>
<dbReference type="InterPro" id="IPR049162">
    <property type="entry name" value="GH59_C"/>
</dbReference>
<evidence type="ECO:0000259" key="13">
    <source>
        <dbReference type="Pfam" id="PF02057"/>
    </source>
</evidence>
<evidence type="ECO:0000256" key="11">
    <source>
        <dbReference type="ARBA" id="ARBA00033098"/>
    </source>
</evidence>
<dbReference type="Pfam" id="PF17387">
    <property type="entry name" value="Glyco_hydro_59M"/>
    <property type="match status" value="1"/>
</dbReference>
<evidence type="ECO:0000256" key="8">
    <source>
        <dbReference type="ARBA" id="ARBA00023157"/>
    </source>
</evidence>
<gene>
    <name evidence="16" type="ORF">PoB_004573400</name>
</gene>
<proteinExistence type="inferred from homology"/>
<dbReference type="InterPro" id="IPR049161">
    <property type="entry name" value="GH59_cat"/>
</dbReference>
<keyword evidence="9" id="KW-0325">Glycoprotein</keyword>
<dbReference type="Gene3D" id="2.60.120.560">
    <property type="entry name" value="Exo-inulinase, domain 1"/>
    <property type="match status" value="1"/>
</dbReference>
<dbReference type="GO" id="GO:0005764">
    <property type="term" value="C:lysosome"/>
    <property type="evidence" value="ECO:0007669"/>
    <property type="project" value="TreeGrafter"/>
</dbReference>
<dbReference type="PANTHER" id="PTHR15172:SF1">
    <property type="entry name" value="GALACTOCEREBROSIDASE"/>
    <property type="match status" value="1"/>
</dbReference>
<protein>
    <recommendedName>
        <fullName evidence="2">galactosylceramidase</fullName>
        <ecNumber evidence="2">3.2.1.46</ecNumber>
    </recommendedName>
    <alternativeName>
        <fullName evidence="11">Galactosylceramidase</fullName>
    </alternativeName>
</protein>
<dbReference type="PANTHER" id="PTHR15172">
    <property type="entry name" value="GALACTOCEREBROSIDASE"/>
    <property type="match status" value="1"/>
</dbReference>
<feature type="domain" description="Glycosyl hydrolase family 59 C-terminal lectin" evidence="15">
    <location>
        <begin position="524"/>
        <end position="698"/>
    </location>
</feature>
<dbReference type="InterPro" id="IPR001286">
    <property type="entry name" value="Glyco_hydro_59"/>
</dbReference>
<dbReference type="Gene3D" id="3.20.20.70">
    <property type="entry name" value="Aldolase class I"/>
    <property type="match status" value="1"/>
</dbReference>
<keyword evidence="10" id="KW-0326">Glycosidase</keyword>
<dbReference type="GO" id="GO:0016020">
    <property type="term" value="C:membrane"/>
    <property type="evidence" value="ECO:0007669"/>
    <property type="project" value="GOC"/>
</dbReference>
<evidence type="ECO:0000256" key="3">
    <source>
        <dbReference type="ARBA" id="ARBA00022729"/>
    </source>
</evidence>
<dbReference type="Pfam" id="PF21708">
    <property type="entry name" value="Glyco_hydro_59_C"/>
    <property type="match status" value="1"/>
</dbReference>
<evidence type="ECO:0000256" key="9">
    <source>
        <dbReference type="ARBA" id="ARBA00023180"/>
    </source>
</evidence>
<dbReference type="PRINTS" id="PR00850">
    <property type="entry name" value="GLHYDRLASE59"/>
</dbReference>
<comment type="similarity">
    <text evidence="1">Belongs to the glycosyl hydrolase 59 family.</text>
</comment>
<dbReference type="SUPFAM" id="SSF51445">
    <property type="entry name" value="(Trans)glycosidases"/>
    <property type="match status" value="1"/>
</dbReference>
<dbReference type="GO" id="GO:0004336">
    <property type="term" value="F:galactosylceramidase activity"/>
    <property type="evidence" value="ECO:0007669"/>
    <property type="project" value="UniProtKB-EC"/>
</dbReference>
<dbReference type="InterPro" id="IPR017853">
    <property type="entry name" value="GH"/>
</dbReference>
<dbReference type="FunFam" id="3.20.20.80:FF:000026">
    <property type="entry name" value="galactocerebrosidase precursor"/>
    <property type="match status" value="1"/>
</dbReference>
<name>A0AAV4BLN5_9GAST</name>
<dbReference type="Gene3D" id="3.20.20.80">
    <property type="entry name" value="Glycosidases"/>
    <property type="match status" value="1"/>
</dbReference>
<keyword evidence="5" id="KW-0746">Sphingolipid metabolism</keyword>
<feature type="active site" description="Proton donor/acceptor" evidence="12">
    <location>
        <position position="211"/>
    </location>
</feature>
<evidence type="ECO:0000313" key="17">
    <source>
        <dbReference type="Proteomes" id="UP000735302"/>
    </source>
</evidence>
<dbReference type="GO" id="GO:0006683">
    <property type="term" value="P:galactosylceramide catabolic process"/>
    <property type="evidence" value="ECO:0007669"/>
    <property type="project" value="InterPro"/>
</dbReference>
<reference evidence="16 17" key="1">
    <citation type="journal article" date="2021" name="Elife">
        <title>Chloroplast acquisition without the gene transfer in kleptoplastic sea slugs, Plakobranchus ocellatus.</title>
        <authorList>
            <person name="Maeda T."/>
            <person name="Takahashi S."/>
            <person name="Yoshida T."/>
            <person name="Shimamura S."/>
            <person name="Takaki Y."/>
            <person name="Nagai Y."/>
            <person name="Toyoda A."/>
            <person name="Suzuki Y."/>
            <person name="Arimoto A."/>
            <person name="Ishii H."/>
            <person name="Satoh N."/>
            <person name="Nishiyama T."/>
            <person name="Hasebe M."/>
            <person name="Maruyama T."/>
            <person name="Minagawa J."/>
            <person name="Obokata J."/>
            <person name="Shigenobu S."/>
        </authorList>
    </citation>
    <scope>NUCLEOTIDE SEQUENCE [LARGE SCALE GENOMIC DNA]</scope>
</reference>
<feature type="domain" description="Glycosyl hydrolase family 59 central" evidence="14">
    <location>
        <begin position="374"/>
        <end position="487"/>
    </location>
</feature>
<feature type="active site" description="Nucleophile" evidence="12">
    <location>
        <position position="286"/>
    </location>
</feature>
<keyword evidence="8" id="KW-1015">Disulfide bond</keyword>
<evidence type="ECO:0000256" key="2">
    <source>
        <dbReference type="ARBA" id="ARBA00012657"/>
    </source>
</evidence>
<accession>A0AAV4BLN5</accession>
<dbReference type="AlphaFoldDB" id="A0AAV4BLN5"/>
<evidence type="ECO:0000256" key="12">
    <source>
        <dbReference type="PIRSR" id="PIRSR601286-50"/>
    </source>
</evidence>
<keyword evidence="4" id="KW-0378">Hydrolase</keyword>
<dbReference type="Pfam" id="PF02057">
    <property type="entry name" value="Glyco_hydro_59"/>
    <property type="match status" value="1"/>
</dbReference>
<keyword evidence="7" id="KW-0443">Lipid metabolism</keyword>
<evidence type="ECO:0000256" key="4">
    <source>
        <dbReference type="ARBA" id="ARBA00022801"/>
    </source>
</evidence>
<evidence type="ECO:0000259" key="15">
    <source>
        <dbReference type="Pfam" id="PF21708"/>
    </source>
</evidence>
<feature type="domain" description="Glycosyl hydrolase family 59 catalytic" evidence="13">
    <location>
        <begin position="68"/>
        <end position="361"/>
    </location>
</feature>
<evidence type="ECO:0000256" key="6">
    <source>
        <dbReference type="ARBA" id="ARBA00022963"/>
    </source>
</evidence>